<dbReference type="EMBL" id="OQ749652">
    <property type="protein sequence ID" value="WIC39697.1"/>
    <property type="molecule type" value="Genomic_DNA"/>
</dbReference>
<name>A0AAF0LWA9_9CAUD</name>
<accession>A0AAF0LWA9</accession>
<evidence type="ECO:0000313" key="1">
    <source>
        <dbReference type="EMBL" id="WIC39697.1"/>
    </source>
</evidence>
<proteinExistence type="predicted"/>
<organism evidence="1 2">
    <name type="scientific">Phage Phass-1</name>
    <dbReference type="NCBI Taxonomy" id="3043662"/>
    <lineage>
        <taxon>Viruses</taxon>
        <taxon>Duplodnaviria</taxon>
        <taxon>Heunggongvirae</taxon>
        <taxon>Uroviricota</taxon>
        <taxon>Caudoviricetes</taxon>
        <taxon>Caudoviricetes code 15 clade</taxon>
    </lineage>
</organism>
<protein>
    <submittedName>
        <fullName evidence="1">Uncharacterized protein</fullName>
    </submittedName>
</protein>
<dbReference type="Proteomes" id="UP001237988">
    <property type="component" value="Segment"/>
</dbReference>
<reference evidence="1" key="1">
    <citation type="submission" date="2023-04" db="EMBL/GenBank/DDBJ databases">
        <title>Bacteriophage Phass-1 Discovered in the Human Gut Virome - the Founding Member of the Proposed New Family Phassviridae.</title>
        <authorList>
            <person name="Tikunov A.Y."/>
            <person name="Morozova V.V."/>
            <person name="Chechushkov A.V."/>
            <person name="Tikunova N.V."/>
        </authorList>
    </citation>
    <scope>NUCLEOTIDE SEQUENCE</scope>
</reference>
<evidence type="ECO:0000313" key="2">
    <source>
        <dbReference type="Proteomes" id="UP001237988"/>
    </source>
</evidence>
<sequence length="98" mass="11016">MTDFNTSSLMTLDEAIKHAEERAFLSCDECAEQHRQLAEWLKELKQYREYLKPLETPNGNLFGIDLNKVPESCRGCPQHPSNGGSGICFCTLGQPIIT</sequence>